<dbReference type="AlphaFoldDB" id="A0A381Z5S4"/>
<evidence type="ECO:0000256" key="3">
    <source>
        <dbReference type="ARBA" id="ARBA00023002"/>
    </source>
</evidence>
<dbReference type="CDD" id="cd19071">
    <property type="entry name" value="AKR_AKR1-5-like"/>
    <property type="match status" value="1"/>
</dbReference>
<comment type="similarity">
    <text evidence="1">Belongs to the aldo/keto reductase family.</text>
</comment>
<dbReference type="PIRSF" id="PIRSF000097">
    <property type="entry name" value="AKR"/>
    <property type="match status" value="1"/>
</dbReference>
<evidence type="ECO:0000256" key="1">
    <source>
        <dbReference type="ARBA" id="ARBA00007905"/>
    </source>
</evidence>
<evidence type="ECO:0000313" key="5">
    <source>
        <dbReference type="EMBL" id="SVA84580.1"/>
    </source>
</evidence>
<dbReference type="Pfam" id="PF00248">
    <property type="entry name" value="Aldo_ket_red"/>
    <property type="match status" value="1"/>
</dbReference>
<feature type="non-terminal residue" evidence="5">
    <location>
        <position position="262"/>
    </location>
</feature>
<sequence>MPMVGLGTWLISNDEVSRVVTDALDLGYKHIDTAQIYQNESGIGEAISKASIDRDKFFITTKMWPGMVGDETFQDFKGALNACDQSLQMLQSDYIDLYLIHNPFGKDHRLEQWEALVELQKQGKVKDIGVSNYNVKHIEEIEHANLPMPVANQIEIHPYHMIPDALQSYMMKHNILPIAYSTLAPLPNWRKDSRWNSKPEAMKNDPSIPFLEVAKKYNISVAQLLLKWSLQNGWPILPKTTSKERLKENLDLDFTISSEDMN</sequence>
<accession>A0A381Z5S4</accession>
<keyword evidence="3" id="KW-0560">Oxidoreductase</keyword>
<dbReference type="InterPro" id="IPR023210">
    <property type="entry name" value="NADP_OxRdtase_dom"/>
</dbReference>
<dbReference type="FunFam" id="3.20.20.100:FF:000002">
    <property type="entry name" value="2,5-diketo-D-gluconic acid reductase A"/>
    <property type="match status" value="1"/>
</dbReference>
<dbReference type="EMBL" id="UINC01020050">
    <property type="protein sequence ID" value="SVA84580.1"/>
    <property type="molecule type" value="Genomic_DNA"/>
</dbReference>
<dbReference type="SUPFAM" id="SSF51430">
    <property type="entry name" value="NAD(P)-linked oxidoreductase"/>
    <property type="match status" value="1"/>
</dbReference>
<dbReference type="PRINTS" id="PR00069">
    <property type="entry name" value="ALDKETRDTASE"/>
</dbReference>
<dbReference type="PROSITE" id="PS00062">
    <property type="entry name" value="ALDOKETO_REDUCTASE_2"/>
    <property type="match status" value="1"/>
</dbReference>
<dbReference type="InterPro" id="IPR036812">
    <property type="entry name" value="NAD(P)_OxRdtase_dom_sf"/>
</dbReference>
<dbReference type="PANTHER" id="PTHR43827">
    <property type="entry name" value="2,5-DIKETO-D-GLUCONIC ACID REDUCTASE"/>
    <property type="match status" value="1"/>
</dbReference>
<gene>
    <name evidence="5" type="ORF">METZ01_LOCUS137434</name>
</gene>
<dbReference type="GO" id="GO:0016616">
    <property type="term" value="F:oxidoreductase activity, acting on the CH-OH group of donors, NAD or NADP as acceptor"/>
    <property type="evidence" value="ECO:0007669"/>
    <property type="project" value="UniProtKB-ARBA"/>
</dbReference>
<feature type="domain" description="NADP-dependent oxidoreductase" evidence="4">
    <location>
        <begin position="5"/>
        <end position="261"/>
    </location>
</feature>
<protein>
    <recommendedName>
        <fullName evidence="4">NADP-dependent oxidoreductase domain-containing protein</fullName>
    </recommendedName>
</protein>
<dbReference type="PANTHER" id="PTHR43827:SF3">
    <property type="entry name" value="NADP-DEPENDENT OXIDOREDUCTASE DOMAIN-CONTAINING PROTEIN"/>
    <property type="match status" value="1"/>
</dbReference>
<dbReference type="Gene3D" id="3.20.20.100">
    <property type="entry name" value="NADP-dependent oxidoreductase domain"/>
    <property type="match status" value="1"/>
</dbReference>
<keyword evidence="2" id="KW-0521">NADP</keyword>
<evidence type="ECO:0000256" key="2">
    <source>
        <dbReference type="ARBA" id="ARBA00022857"/>
    </source>
</evidence>
<proteinExistence type="inferred from homology"/>
<dbReference type="InterPro" id="IPR020471">
    <property type="entry name" value="AKR"/>
</dbReference>
<dbReference type="InterPro" id="IPR018170">
    <property type="entry name" value="Aldo/ket_reductase_CS"/>
</dbReference>
<evidence type="ECO:0000259" key="4">
    <source>
        <dbReference type="Pfam" id="PF00248"/>
    </source>
</evidence>
<reference evidence="5" key="1">
    <citation type="submission" date="2018-05" db="EMBL/GenBank/DDBJ databases">
        <authorList>
            <person name="Lanie J.A."/>
            <person name="Ng W.-L."/>
            <person name="Kazmierczak K.M."/>
            <person name="Andrzejewski T.M."/>
            <person name="Davidsen T.M."/>
            <person name="Wayne K.J."/>
            <person name="Tettelin H."/>
            <person name="Glass J.I."/>
            <person name="Rusch D."/>
            <person name="Podicherti R."/>
            <person name="Tsui H.-C.T."/>
            <person name="Winkler M.E."/>
        </authorList>
    </citation>
    <scope>NUCLEOTIDE SEQUENCE</scope>
</reference>
<name>A0A381Z5S4_9ZZZZ</name>
<dbReference type="PROSITE" id="PS00063">
    <property type="entry name" value="ALDOKETO_REDUCTASE_3"/>
    <property type="match status" value="1"/>
</dbReference>
<organism evidence="5">
    <name type="scientific">marine metagenome</name>
    <dbReference type="NCBI Taxonomy" id="408172"/>
    <lineage>
        <taxon>unclassified sequences</taxon>
        <taxon>metagenomes</taxon>
        <taxon>ecological metagenomes</taxon>
    </lineage>
</organism>